<reference evidence="2" key="1">
    <citation type="submission" date="2019-05" db="EMBL/GenBank/DDBJ databases">
        <title>Complete genome sequencing of Absiella argi strain JCM 30884.</title>
        <authorList>
            <person name="Sakamoto M."/>
            <person name="Murakami T."/>
            <person name="Mori H."/>
        </authorList>
    </citation>
    <scope>NUCLEOTIDE SEQUENCE [LARGE SCALE GENOMIC DNA]</scope>
    <source>
        <strain evidence="2">JCM 30884</strain>
    </source>
</reference>
<dbReference type="KEGG" id="aarg:Aargi30884_02320"/>
<proteinExistence type="predicted"/>
<keyword evidence="2" id="KW-1185">Reference proteome</keyword>
<dbReference type="AlphaFoldDB" id="A0A6N4TEZ8"/>
<evidence type="ECO:0008006" key="3">
    <source>
        <dbReference type="Google" id="ProtNLM"/>
    </source>
</evidence>
<dbReference type="SUPFAM" id="SSF51161">
    <property type="entry name" value="Trimeric LpxA-like enzymes"/>
    <property type="match status" value="1"/>
</dbReference>
<dbReference type="Gene3D" id="2.160.10.10">
    <property type="entry name" value="Hexapeptide repeat proteins"/>
    <property type="match status" value="1"/>
</dbReference>
<organism evidence="1 2">
    <name type="scientific">Amedibacterium intestinale</name>
    <dbReference type="NCBI Taxonomy" id="2583452"/>
    <lineage>
        <taxon>Bacteria</taxon>
        <taxon>Bacillati</taxon>
        <taxon>Bacillota</taxon>
        <taxon>Erysipelotrichia</taxon>
        <taxon>Erysipelotrichales</taxon>
        <taxon>Erysipelotrichaceae</taxon>
        <taxon>Amedibacterium</taxon>
    </lineage>
</organism>
<name>A0A6N4TEZ8_9FIRM</name>
<gene>
    <name evidence="1" type="ORF">Aargi30884_02320</name>
</gene>
<dbReference type="InterPro" id="IPR011004">
    <property type="entry name" value="Trimer_LpxA-like_sf"/>
</dbReference>
<protein>
    <recommendedName>
        <fullName evidence="3">Maltose/galactoside acetyltransferase domain-containing protein</fullName>
    </recommendedName>
</protein>
<dbReference type="EMBL" id="AP019695">
    <property type="protein sequence ID" value="BBK21329.1"/>
    <property type="molecule type" value="Genomic_DNA"/>
</dbReference>
<accession>A0A6N4TEZ8</accession>
<evidence type="ECO:0000313" key="2">
    <source>
        <dbReference type="Proteomes" id="UP000464754"/>
    </source>
</evidence>
<sequence>MVENIKYCYLQYQLAYQNQAHIQHLLAIATGAVVNKDVAKNTIVGGVPASFIKHIEVKTAKDKKGYALK</sequence>
<evidence type="ECO:0000313" key="1">
    <source>
        <dbReference type="EMBL" id="BBK21329.1"/>
    </source>
</evidence>
<dbReference type="Proteomes" id="UP000464754">
    <property type="component" value="Chromosome"/>
</dbReference>